<dbReference type="EMBL" id="VKGK01000005">
    <property type="protein sequence ID" value="TRY15242.1"/>
    <property type="molecule type" value="Genomic_DNA"/>
</dbReference>
<protein>
    <submittedName>
        <fullName evidence="2">SGNH/GDSL hydrolase family protein</fullName>
    </submittedName>
</protein>
<dbReference type="Gene3D" id="3.40.50.1110">
    <property type="entry name" value="SGNH hydrolase"/>
    <property type="match status" value="1"/>
</dbReference>
<evidence type="ECO:0000256" key="1">
    <source>
        <dbReference type="SAM" id="MobiDB-lite"/>
    </source>
</evidence>
<dbReference type="Proteomes" id="UP000318126">
    <property type="component" value="Unassembled WGS sequence"/>
</dbReference>
<proteinExistence type="predicted"/>
<feature type="region of interest" description="Disordered" evidence="1">
    <location>
        <begin position="1"/>
        <end position="20"/>
    </location>
</feature>
<name>A0A553JS09_SHEHA</name>
<organism evidence="2 3">
    <name type="scientific">Shewanella hanedai</name>
    <name type="common">Alteromonas hanedai</name>
    <dbReference type="NCBI Taxonomy" id="25"/>
    <lineage>
        <taxon>Bacteria</taxon>
        <taxon>Pseudomonadati</taxon>
        <taxon>Pseudomonadota</taxon>
        <taxon>Gammaproteobacteria</taxon>
        <taxon>Alteromonadales</taxon>
        <taxon>Shewanellaceae</taxon>
        <taxon>Shewanella</taxon>
    </lineage>
</organism>
<accession>A0A553JS09</accession>
<comment type="caution">
    <text evidence="2">The sequence shown here is derived from an EMBL/GenBank/DDBJ whole genome shotgun (WGS) entry which is preliminary data.</text>
</comment>
<dbReference type="OrthoDB" id="6194308at2"/>
<sequence>MPKPRNNLARLKRKSKTSNNTEFTQMRLRFPDRLNIVSEGDSWFAYPPKWLIAGKPSNLISHISEWTRGKANFYSMASNGDEAVDMISGKQKHQLVDVFRWHTKRNNRKPVDLLLFSGGGNDVVGHNDFDRFLNSDGASYTTAEQCINTSRLDRKIKQIGLAYQELLDIRDHYSPETIVITHTYDYPFPSLVGGHFLGGLIKTQAWMKRFMDEVNIKEDLQADVIKIFMEKIGDEILSISHEREKFIVVDTKGTLNGKSEWLNEIHPTSDGFKEIALKIFDKMADEFPTLR</sequence>
<dbReference type="InterPro" id="IPR036514">
    <property type="entry name" value="SGNH_hydro_sf"/>
</dbReference>
<reference evidence="3" key="1">
    <citation type="submission" date="2019-07" db="EMBL/GenBank/DDBJ databases">
        <title>Shewanella sp. YLB-08 draft genomic sequence.</title>
        <authorList>
            <person name="Yu L."/>
        </authorList>
    </citation>
    <scope>NUCLEOTIDE SEQUENCE [LARGE SCALE GENOMIC DNA]</scope>
    <source>
        <strain evidence="3">JCM 20706</strain>
    </source>
</reference>
<dbReference type="AlphaFoldDB" id="A0A553JS09"/>
<evidence type="ECO:0000313" key="3">
    <source>
        <dbReference type="Proteomes" id="UP000318126"/>
    </source>
</evidence>
<dbReference type="SUPFAM" id="SSF52266">
    <property type="entry name" value="SGNH hydrolase"/>
    <property type="match status" value="1"/>
</dbReference>
<keyword evidence="3" id="KW-1185">Reference proteome</keyword>
<dbReference type="GO" id="GO:0016788">
    <property type="term" value="F:hydrolase activity, acting on ester bonds"/>
    <property type="evidence" value="ECO:0007669"/>
    <property type="project" value="UniProtKB-ARBA"/>
</dbReference>
<gene>
    <name evidence="2" type="ORF">FN961_06110</name>
</gene>
<keyword evidence="2" id="KW-0378">Hydrolase</keyword>
<evidence type="ECO:0000313" key="2">
    <source>
        <dbReference type="EMBL" id="TRY15242.1"/>
    </source>
</evidence>
<dbReference type="RefSeq" id="WP_143563672.1">
    <property type="nucleotide sequence ID" value="NZ_BMPL01000004.1"/>
</dbReference>